<reference evidence="2" key="2">
    <citation type="submission" date="2021-05" db="UniProtKB">
        <authorList>
            <consortium name="EnsemblPlants"/>
        </authorList>
    </citation>
    <scope>IDENTIFICATION</scope>
    <source>
        <strain evidence="2">subsp. malaccensis</strain>
    </source>
</reference>
<evidence type="ECO:0000313" key="1">
    <source>
        <dbReference type="EMBL" id="CAG1861960.1"/>
    </source>
</evidence>
<dbReference type="EMBL" id="HG996467">
    <property type="protein sequence ID" value="CAG1861960.1"/>
    <property type="molecule type" value="Genomic_DNA"/>
</dbReference>
<protein>
    <submittedName>
        <fullName evidence="1">(wild Malaysian banana) hypothetical protein</fullName>
    </submittedName>
</protein>
<dbReference type="Gramene" id="Ma02_t13580.1">
    <property type="protein sequence ID" value="Ma02_p13580.1"/>
    <property type="gene ID" value="Ma02_g13580"/>
</dbReference>
<accession>A0A804I2F6</accession>
<evidence type="ECO:0000313" key="2">
    <source>
        <dbReference type="EnsemblPlants" id="Ma02_p13580.1"/>
    </source>
</evidence>
<dbReference type="InParanoid" id="A0A804I2F6"/>
<dbReference type="EnsemblPlants" id="Ma02_t13580.1">
    <property type="protein sequence ID" value="Ma02_p13580.1"/>
    <property type="gene ID" value="Ma02_g13580"/>
</dbReference>
<keyword evidence="3" id="KW-1185">Reference proteome</keyword>
<reference evidence="1" key="1">
    <citation type="submission" date="2021-03" db="EMBL/GenBank/DDBJ databases">
        <authorList>
            <consortium name="Genoscope - CEA"/>
            <person name="William W."/>
        </authorList>
    </citation>
    <scope>NUCLEOTIDE SEQUENCE</scope>
    <source>
        <strain evidence="1">Doubled-haploid Pahang</strain>
    </source>
</reference>
<evidence type="ECO:0000313" key="3">
    <source>
        <dbReference type="Proteomes" id="UP000012960"/>
    </source>
</evidence>
<dbReference type="AlphaFoldDB" id="A0A804I2F6"/>
<dbReference type="Proteomes" id="UP000012960">
    <property type="component" value="Unplaced"/>
</dbReference>
<gene>
    <name evidence="1" type="ORF">GSMUA_68540.1</name>
</gene>
<sequence>MPNCVNPNLAKSRLPPTGLHAQFCRCYPAEEQVEGNHRCYKEQLYFRA</sequence>
<proteinExistence type="predicted"/>
<organism evidence="2 3">
    <name type="scientific">Musa acuminata subsp. malaccensis</name>
    <name type="common">Wild banana</name>
    <name type="synonym">Musa malaccensis</name>
    <dbReference type="NCBI Taxonomy" id="214687"/>
    <lineage>
        <taxon>Eukaryota</taxon>
        <taxon>Viridiplantae</taxon>
        <taxon>Streptophyta</taxon>
        <taxon>Embryophyta</taxon>
        <taxon>Tracheophyta</taxon>
        <taxon>Spermatophyta</taxon>
        <taxon>Magnoliopsida</taxon>
        <taxon>Liliopsida</taxon>
        <taxon>Zingiberales</taxon>
        <taxon>Musaceae</taxon>
        <taxon>Musa</taxon>
    </lineage>
</organism>
<name>A0A804I2F6_MUSAM</name>